<dbReference type="Gene3D" id="3.40.50.1820">
    <property type="entry name" value="alpha/beta hydrolase"/>
    <property type="match status" value="1"/>
</dbReference>
<dbReference type="Proteomes" id="UP001234581">
    <property type="component" value="Unassembled WGS sequence"/>
</dbReference>
<dbReference type="GeneID" id="83213120"/>
<dbReference type="EMBL" id="JARTCD010000023">
    <property type="protein sequence ID" value="KAJ8658668.1"/>
    <property type="molecule type" value="Genomic_DNA"/>
</dbReference>
<dbReference type="PANTHER" id="PTHR43433">
    <property type="entry name" value="HYDROLASE, ALPHA/BETA FOLD FAMILY PROTEIN"/>
    <property type="match status" value="1"/>
</dbReference>
<dbReference type="RefSeq" id="XP_058343581.1">
    <property type="nucleotide sequence ID" value="XM_058485746.1"/>
</dbReference>
<evidence type="ECO:0000313" key="3">
    <source>
        <dbReference type="Proteomes" id="UP001234581"/>
    </source>
</evidence>
<dbReference type="PANTHER" id="PTHR43433:SF5">
    <property type="entry name" value="AB HYDROLASE-1 DOMAIN-CONTAINING PROTEIN"/>
    <property type="match status" value="1"/>
</dbReference>
<dbReference type="AlphaFoldDB" id="A0AAD7V3I0"/>
<feature type="domain" description="AB hydrolase-1" evidence="1">
    <location>
        <begin position="111"/>
        <end position="325"/>
    </location>
</feature>
<protein>
    <recommendedName>
        <fullName evidence="1">AB hydrolase-1 domain-containing protein</fullName>
    </recommendedName>
</protein>
<evidence type="ECO:0000313" key="2">
    <source>
        <dbReference type="EMBL" id="KAJ8658668.1"/>
    </source>
</evidence>
<comment type="caution">
    <text evidence="2">The sequence shown here is derived from an EMBL/GenBank/DDBJ whole genome shotgun (WGS) entry which is preliminary data.</text>
</comment>
<dbReference type="InterPro" id="IPR050471">
    <property type="entry name" value="AB_hydrolase"/>
</dbReference>
<dbReference type="InterPro" id="IPR029058">
    <property type="entry name" value="AB_hydrolase_fold"/>
</dbReference>
<gene>
    <name evidence="2" type="ORF">O0I10_005708</name>
</gene>
<accession>A0AAD7V3I0</accession>
<dbReference type="SUPFAM" id="SSF53474">
    <property type="entry name" value="alpha/beta-Hydrolases"/>
    <property type="match status" value="1"/>
</dbReference>
<keyword evidence="3" id="KW-1185">Reference proteome</keyword>
<reference evidence="2 3" key="1">
    <citation type="submission" date="2023-03" db="EMBL/GenBank/DDBJ databases">
        <title>Genome sequence of Lichtheimia ornata CBS 291.66.</title>
        <authorList>
            <person name="Mohabir J.T."/>
            <person name="Shea T.P."/>
            <person name="Kurbessoian T."/>
            <person name="Berby B."/>
            <person name="Fontaine J."/>
            <person name="Livny J."/>
            <person name="Gnirke A."/>
            <person name="Stajich J.E."/>
            <person name="Cuomo C.A."/>
        </authorList>
    </citation>
    <scope>NUCLEOTIDE SEQUENCE [LARGE SCALE GENOMIC DNA]</scope>
    <source>
        <strain evidence="2">CBS 291.66</strain>
    </source>
</reference>
<dbReference type="InterPro" id="IPR000073">
    <property type="entry name" value="AB_hydrolase_1"/>
</dbReference>
<name>A0AAD7V3I0_9FUNG</name>
<dbReference type="Pfam" id="PF00561">
    <property type="entry name" value="Abhydrolase_1"/>
    <property type="match status" value="1"/>
</dbReference>
<evidence type="ECO:0000259" key="1">
    <source>
        <dbReference type="Pfam" id="PF00561"/>
    </source>
</evidence>
<proteinExistence type="predicted"/>
<sequence length="347" mass="39169">MSATTAIVGEMTTTATTTITATTMVEEKRPMPELPWKHTYRQGFATIGEGRCREPFSMYYELHGTGPKKVALLMGMNSPCQAWDYQASDEYTPLDETESRGVTTHFGAQGEYTVLTFDARGVGWTGGSWDWYNSEDWARDVIDLLDHLGWTQDVHAVGHSAGGQALLKTLLLSPERFRSAALLNTTAGGIRPFTGPWVFISNLFVSDKSKQMERLMRINYTENWLNEKPEDGSYNTNFEKLQARMIARNSRTKPQTAGSLVSQAVASLRHWVSANDLYKIKASGIPTLVVSNSWDNYAYLSHSQYLNDMLESWKFVVYEDTGHNVPTSRHKELNQLLSDFWKHADNV</sequence>
<organism evidence="2 3">
    <name type="scientific">Lichtheimia ornata</name>
    <dbReference type="NCBI Taxonomy" id="688661"/>
    <lineage>
        <taxon>Eukaryota</taxon>
        <taxon>Fungi</taxon>
        <taxon>Fungi incertae sedis</taxon>
        <taxon>Mucoromycota</taxon>
        <taxon>Mucoromycotina</taxon>
        <taxon>Mucoromycetes</taxon>
        <taxon>Mucorales</taxon>
        <taxon>Lichtheimiaceae</taxon>
        <taxon>Lichtheimia</taxon>
    </lineage>
</organism>